<dbReference type="Proteomes" id="UP000193689">
    <property type="component" value="Unassembled WGS sequence"/>
</dbReference>
<evidence type="ECO:0000313" key="1">
    <source>
        <dbReference type="EMBL" id="ORY63450.1"/>
    </source>
</evidence>
<keyword evidence="2" id="KW-1185">Reference proteome</keyword>
<dbReference type="EMBL" id="MCFJ01000008">
    <property type="protein sequence ID" value="ORY63450.1"/>
    <property type="molecule type" value="Genomic_DNA"/>
</dbReference>
<comment type="caution">
    <text evidence="1">The sequence shown here is derived from an EMBL/GenBank/DDBJ whole genome shotgun (WGS) entry which is preliminary data.</text>
</comment>
<dbReference type="GeneID" id="63776704"/>
<gene>
    <name evidence="1" type="ORF">BCR38DRAFT_436877</name>
</gene>
<accession>A0A1Y2DVY4</accession>
<protein>
    <submittedName>
        <fullName evidence="1">Uncharacterized protein</fullName>
    </submittedName>
</protein>
<dbReference type="RefSeq" id="XP_040715107.1">
    <property type="nucleotide sequence ID" value="XM_040860492.1"/>
</dbReference>
<dbReference type="AlphaFoldDB" id="A0A1Y2DVY4"/>
<proteinExistence type="predicted"/>
<sequence length="57" mass="6411">MQTAEWRCWRKVTAPPWRRITLMGPPSSGTFTIAPSLEASLVASRVCRRRRHGVAAC</sequence>
<organism evidence="1 2">
    <name type="scientific">Pseudomassariella vexata</name>
    <dbReference type="NCBI Taxonomy" id="1141098"/>
    <lineage>
        <taxon>Eukaryota</taxon>
        <taxon>Fungi</taxon>
        <taxon>Dikarya</taxon>
        <taxon>Ascomycota</taxon>
        <taxon>Pezizomycotina</taxon>
        <taxon>Sordariomycetes</taxon>
        <taxon>Xylariomycetidae</taxon>
        <taxon>Amphisphaeriales</taxon>
        <taxon>Pseudomassariaceae</taxon>
        <taxon>Pseudomassariella</taxon>
    </lineage>
</organism>
<reference evidence="1 2" key="1">
    <citation type="submission" date="2016-07" db="EMBL/GenBank/DDBJ databases">
        <title>Pervasive Adenine N6-methylation of Active Genes in Fungi.</title>
        <authorList>
            <consortium name="DOE Joint Genome Institute"/>
            <person name="Mondo S.J."/>
            <person name="Dannebaum R.O."/>
            <person name="Kuo R.C."/>
            <person name="Labutti K."/>
            <person name="Haridas S."/>
            <person name="Kuo A."/>
            <person name="Salamov A."/>
            <person name="Ahrendt S.R."/>
            <person name="Lipzen A."/>
            <person name="Sullivan W."/>
            <person name="Andreopoulos W.B."/>
            <person name="Clum A."/>
            <person name="Lindquist E."/>
            <person name="Daum C."/>
            <person name="Ramamoorthy G.K."/>
            <person name="Gryganskyi A."/>
            <person name="Culley D."/>
            <person name="Magnuson J.K."/>
            <person name="James T.Y."/>
            <person name="O'Malley M.A."/>
            <person name="Stajich J.E."/>
            <person name="Spatafora J.W."/>
            <person name="Visel A."/>
            <person name="Grigoriev I.V."/>
        </authorList>
    </citation>
    <scope>NUCLEOTIDE SEQUENCE [LARGE SCALE GENOMIC DNA]</scope>
    <source>
        <strain evidence="1 2">CBS 129021</strain>
    </source>
</reference>
<evidence type="ECO:0000313" key="2">
    <source>
        <dbReference type="Proteomes" id="UP000193689"/>
    </source>
</evidence>
<name>A0A1Y2DVY4_9PEZI</name>
<dbReference type="InParanoid" id="A0A1Y2DVY4"/>